<name>A0A816MCY9_9BILA</name>
<dbReference type="InterPro" id="IPR032675">
    <property type="entry name" value="LRR_dom_sf"/>
</dbReference>
<sequence length="328" mass="39098">MTIFNCSLEQLIYQLFQYVPMLKYLNVKYISKYNRSINNNDNTNKRNAVHLVKLIIGELKYNFEDFANFVKQIPNLTSLTISESNNLTKINAIYWEDLIKSSLPYLNIFKFKFGFKRRNNNEINLEMMPLFLCEFWIQDHDWYTQTVLENPDEVMNDTSEQPDFIECLKIIVNLSKLKHLDISKYQRIITSEKLLELLQESPQLSSMKIDLIDLTLLYDNEELCEYLTKIIRCLNIYKYAHCSFNDVNEMDKFYRIFENILHLTCNINDANPICFLLNRFRRLSIMRIHMSSSYHFKCLSTFLREQSVKLNLILHVKYLSLDASEVSI</sequence>
<dbReference type="EMBL" id="CAJNRF010001287">
    <property type="protein sequence ID" value="CAF2003855.1"/>
    <property type="molecule type" value="Genomic_DNA"/>
</dbReference>
<reference evidence="1" key="1">
    <citation type="submission" date="2021-02" db="EMBL/GenBank/DDBJ databases">
        <authorList>
            <person name="Nowell W R."/>
        </authorList>
    </citation>
    <scope>NUCLEOTIDE SEQUENCE</scope>
</reference>
<protein>
    <recommendedName>
        <fullName evidence="3">F-box domain-containing protein</fullName>
    </recommendedName>
</protein>
<dbReference type="AlphaFoldDB" id="A0A816MCY9"/>
<accession>A0A816MCY9</accession>
<proteinExistence type="predicted"/>
<organism evidence="1 2">
    <name type="scientific">Rotaria magnacalcarata</name>
    <dbReference type="NCBI Taxonomy" id="392030"/>
    <lineage>
        <taxon>Eukaryota</taxon>
        <taxon>Metazoa</taxon>
        <taxon>Spiralia</taxon>
        <taxon>Gnathifera</taxon>
        <taxon>Rotifera</taxon>
        <taxon>Eurotatoria</taxon>
        <taxon>Bdelloidea</taxon>
        <taxon>Philodinida</taxon>
        <taxon>Philodinidae</taxon>
        <taxon>Rotaria</taxon>
    </lineage>
</organism>
<evidence type="ECO:0008006" key="3">
    <source>
        <dbReference type="Google" id="ProtNLM"/>
    </source>
</evidence>
<dbReference type="Gene3D" id="3.80.10.10">
    <property type="entry name" value="Ribonuclease Inhibitor"/>
    <property type="match status" value="1"/>
</dbReference>
<comment type="caution">
    <text evidence="1">The sequence shown here is derived from an EMBL/GenBank/DDBJ whole genome shotgun (WGS) entry which is preliminary data.</text>
</comment>
<gene>
    <name evidence="1" type="ORF">WKI299_LOCUS4900</name>
</gene>
<evidence type="ECO:0000313" key="1">
    <source>
        <dbReference type="EMBL" id="CAF2003855.1"/>
    </source>
</evidence>
<evidence type="ECO:0000313" key="2">
    <source>
        <dbReference type="Proteomes" id="UP000663856"/>
    </source>
</evidence>
<dbReference type="Proteomes" id="UP000663856">
    <property type="component" value="Unassembled WGS sequence"/>
</dbReference>